<dbReference type="InterPro" id="IPR017961">
    <property type="entry name" value="DNA_pol_Y-fam_little_finger"/>
</dbReference>
<organism evidence="6 7">
    <name type="scientific">[Candida] anglica</name>
    <dbReference type="NCBI Taxonomy" id="148631"/>
    <lineage>
        <taxon>Eukaryota</taxon>
        <taxon>Fungi</taxon>
        <taxon>Dikarya</taxon>
        <taxon>Ascomycota</taxon>
        <taxon>Saccharomycotina</taxon>
        <taxon>Pichiomycetes</taxon>
        <taxon>Debaryomycetaceae</taxon>
        <taxon>Kurtzmaniella</taxon>
    </lineage>
</organism>
<sequence length="1105" mass="125000">MSQGKKGNFIGDGTSFLNTPTSPTKMVATRFSSIRSSISHDPFDDDLDSALMKIDVGGEVKELVSASSRSYSNRSISSDDMIPCGQVVSKIDNGNETDNDENDEEEEDQDVPPESSSSEDEVSIGKLHGFGDYATYFQNKTAKQQKADKDYLEWETKRRGGSTERPIFSGCVIHVNGHTVPSINEIHRLVILYGGKFIHYLHNKGAATHIICDKLTPRKMIQFKNYKVVKAQWLVDSISKGELLDWSDYRVIEDVVYGQQRLGFSKLEDKIEEEEVEKQVQSEIIMPNDPESDDEMIPLTQSQNEQNEEVTLSQSGEAHIEELNTNFELTANRQLDARNPDFLEHFFAYSRLHHLSTWKAELRARFLKKILNETTPSQEKKKYDVRVVFHVDFDCFFAAASALNRPDLDINKDPIAVSHGQRTSDVASCNYIARSKGVKNGMWMAQARKLCPELIILDYDFEAYERHSNAMYDYLIQSEIFDAIFPVSVDEVLLDATSYCNANADGVTSTVNALATKLRSDIFSKTSCTVSVGASKNVLLAKLSLRRAKPNGQYYLHENFEEFLENIPARNLPGIGGSIVRKLTAAIGADVNHVPLISDLGKLSLMKLKSIFGEKTGIKLFNYARGIDDTSIDIRRKGDALKRKSVSVDVNYGIRFDTVSQLDIFLIDISKELYRRLIRLTMCGTSITLRLARRAPEAPIEPEKFLGMGHCVFANKSAKFGVPTNDWGIIGSELKALYRMLNIPVHELRGISITMTNLEDVENIKKNRQMKLPFALNTGENDSNKLKPSPVSSPRKFEEENDIDWEVFNCLPLSIQLEQREELLRRGIIPPEVDSHPQPIMESTPTRGTSKVYMQQLIPKMEEEGVSYTKVIESPTRRSPTKRKLQSPSYKQTSPSKRRQSPIKSRLQSPSRMEIPRPNYSTYDETGSYDESVFNALPSSVQKEVLFTLEEKAKNKMAYGHHKSAPVLDSKWLSRKHPLVKLPLFQNKPTTIGSMKSLISGWISSSLLQGGPHLDDVNMMLDYIEKLLQQDNLLRSMSIFQHIKTRLFCESISFESVGSPYTENQDTKALVEVGFKEWRQIIVSSIVPMIQRYCIEHDIEVDTST</sequence>
<dbReference type="InterPro" id="IPR001126">
    <property type="entry name" value="UmuC"/>
</dbReference>
<evidence type="ECO:0000313" key="7">
    <source>
        <dbReference type="Proteomes" id="UP001497600"/>
    </source>
</evidence>
<gene>
    <name evidence="6" type="primary">REV1</name>
    <name evidence="6" type="ORF">CAAN4_E15280</name>
</gene>
<dbReference type="PANTHER" id="PTHR45990:SF1">
    <property type="entry name" value="DNA REPAIR PROTEIN REV1"/>
    <property type="match status" value="1"/>
</dbReference>
<dbReference type="Gene3D" id="3.30.70.270">
    <property type="match status" value="1"/>
</dbReference>
<feature type="compositionally biased region" description="Acidic residues" evidence="3">
    <location>
        <begin position="95"/>
        <end position="122"/>
    </location>
</feature>
<dbReference type="Pfam" id="PF16589">
    <property type="entry name" value="BRCT_2"/>
    <property type="match status" value="1"/>
</dbReference>
<protein>
    <submittedName>
        <fullName evidence="6">DNA repair protein Rev1p</fullName>
    </submittedName>
</protein>
<dbReference type="Gene3D" id="6.10.250.1490">
    <property type="match status" value="1"/>
</dbReference>
<dbReference type="PROSITE" id="PS50173">
    <property type="entry name" value="UMUC"/>
    <property type="match status" value="1"/>
</dbReference>
<evidence type="ECO:0000259" key="4">
    <source>
        <dbReference type="PROSITE" id="PS50172"/>
    </source>
</evidence>
<evidence type="ECO:0000313" key="6">
    <source>
        <dbReference type="EMBL" id="CAK7909516.1"/>
    </source>
</evidence>
<accession>A0ABP0EDR8</accession>
<dbReference type="Pfam" id="PF11799">
    <property type="entry name" value="IMS_C"/>
    <property type="match status" value="1"/>
</dbReference>
<dbReference type="InterPro" id="IPR043502">
    <property type="entry name" value="DNA/RNA_pol_sf"/>
</dbReference>
<reference evidence="6 7" key="1">
    <citation type="submission" date="2024-01" db="EMBL/GenBank/DDBJ databases">
        <authorList>
            <consortium name="Genoscope - CEA"/>
            <person name="William W."/>
        </authorList>
    </citation>
    <scope>NUCLEOTIDE SEQUENCE [LARGE SCALE GENOMIC DNA]</scope>
    <source>
        <strain evidence="6 7">29B2s-10</strain>
    </source>
</reference>
<dbReference type="PANTHER" id="PTHR45990">
    <property type="entry name" value="DNA REPAIR PROTEIN REV1"/>
    <property type="match status" value="1"/>
</dbReference>
<comment type="similarity">
    <text evidence="1">Belongs to the DNA polymerase type-Y family.</text>
</comment>
<feature type="domain" description="UmuC" evidence="5">
    <location>
        <begin position="388"/>
        <end position="576"/>
    </location>
</feature>
<feature type="region of interest" description="Disordered" evidence="3">
    <location>
        <begin position="776"/>
        <end position="795"/>
    </location>
</feature>
<dbReference type="InterPro" id="IPR036420">
    <property type="entry name" value="BRCT_dom_sf"/>
</dbReference>
<feature type="region of interest" description="Disordered" evidence="3">
    <location>
        <begin position="66"/>
        <end position="122"/>
    </location>
</feature>
<evidence type="ECO:0000256" key="3">
    <source>
        <dbReference type="SAM" id="MobiDB-lite"/>
    </source>
</evidence>
<dbReference type="Gene3D" id="1.10.150.20">
    <property type="entry name" value="5' to 3' exonuclease, C-terminal subdomain"/>
    <property type="match status" value="1"/>
</dbReference>
<feature type="domain" description="BRCT" evidence="4">
    <location>
        <begin position="163"/>
        <end position="251"/>
    </location>
</feature>
<dbReference type="InterPro" id="IPR043128">
    <property type="entry name" value="Rev_trsase/Diguanyl_cyclase"/>
</dbReference>
<dbReference type="InterPro" id="IPR001357">
    <property type="entry name" value="BRCT_dom"/>
</dbReference>
<dbReference type="EMBL" id="OZ004257">
    <property type="protein sequence ID" value="CAK7909516.1"/>
    <property type="molecule type" value="Genomic_DNA"/>
</dbReference>
<feature type="region of interest" description="Disordered" evidence="3">
    <location>
        <begin position="1"/>
        <end position="23"/>
    </location>
</feature>
<dbReference type="Gene3D" id="3.40.1170.60">
    <property type="match status" value="1"/>
</dbReference>
<name>A0ABP0EDR8_9ASCO</name>
<keyword evidence="2" id="KW-0237">DNA synthesis</keyword>
<proteinExistence type="inferred from homology"/>
<keyword evidence="7" id="KW-1185">Reference proteome</keyword>
<dbReference type="SUPFAM" id="SSF100879">
    <property type="entry name" value="Lesion bypass DNA polymerase (Y-family), little finger domain"/>
    <property type="match status" value="1"/>
</dbReference>
<dbReference type="CDD" id="cd17719">
    <property type="entry name" value="BRCT_Rev1"/>
    <property type="match status" value="1"/>
</dbReference>
<feature type="compositionally biased region" description="Low complexity" evidence="3">
    <location>
        <begin position="66"/>
        <end position="78"/>
    </location>
</feature>
<dbReference type="Gene3D" id="3.30.1490.100">
    <property type="entry name" value="DNA polymerase, Y-family, little finger domain"/>
    <property type="match status" value="1"/>
</dbReference>
<feature type="region of interest" description="Disordered" evidence="3">
    <location>
        <begin position="868"/>
        <end position="924"/>
    </location>
</feature>
<dbReference type="Pfam" id="PF21999">
    <property type="entry name" value="IMS_HHH_1"/>
    <property type="match status" value="1"/>
</dbReference>
<dbReference type="Proteomes" id="UP001497600">
    <property type="component" value="Chromosome E"/>
</dbReference>
<evidence type="ECO:0000256" key="2">
    <source>
        <dbReference type="ARBA" id="ARBA00022634"/>
    </source>
</evidence>
<dbReference type="SUPFAM" id="SSF52113">
    <property type="entry name" value="BRCT domain"/>
    <property type="match status" value="1"/>
</dbReference>
<dbReference type="SUPFAM" id="SSF56672">
    <property type="entry name" value="DNA/RNA polymerases"/>
    <property type="match status" value="1"/>
</dbReference>
<dbReference type="Gene3D" id="3.40.50.10190">
    <property type="entry name" value="BRCT domain"/>
    <property type="match status" value="1"/>
</dbReference>
<evidence type="ECO:0000259" key="5">
    <source>
        <dbReference type="PROSITE" id="PS50173"/>
    </source>
</evidence>
<feature type="compositionally biased region" description="Polar residues" evidence="3">
    <location>
        <begin position="886"/>
        <end position="895"/>
    </location>
</feature>
<dbReference type="InterPro" id="IPR036775">
    <property type="entry name" value="DNA_pol_Y-fam_lit_finger_sf"/>
</dbReference>
<feature type="compositionally biased region" description="Polar residues" evidence="3">
    <location>
        <begin position="902"/>
        <end position="911"/>
    </location>
</feature>
<dbReference type="InterPro" id="IPR053848">
    <property type="entry name" value="IMS_HHH_1"/>
</dbReference>
<dbReference type="Pfam" id="PF00817">
    <property type="entry name" value="IMS"/>
    <property type="match status" value="1"/>
</dbReference>
<evidence type="ECO:0000256" key="1">
    <source>
        <dbReference type="ARBA" id="ARBA00010945"/>
    </source>
</evidence>
<dbReference type="SMART" id="SM00292">
    <property type="entry name" value="BRCT"/>
    <property type="match status" value="1"/>
</dbReference>
<dbReference type="PROSITE" id="PS50172">
    <property type="entry name" value="BRCT"/>
    <property type="match status" value="1"/>
</dbReference>